<name>A0A165JDZ6_9BASI</name>
<dbReference type="Proteomes" id="UP000076842">
    <property type="component" value="Unassembled WGS sequence"/>
</dbReference>
<organism evidence="1 2">
    <name type="scientific">Calocera cornea HHB12733</name>
    <dbReference type="NCBI Taxonomy" id="1353952"/>
    <lineage>
        <taxon>Eukaryota</taxon>
        <taxon>Fungi</taxon>
        <taxon>Dikarya</taxon>
        <taxon>Basidiomycota</taxon>
        <taxon>Agaricomycotina</taxon>
        <taxon>Dacrymycetes</taxon>
        <taxon>Dacrymycetales</taxon>
        <taxon>Dacrymycetaceae</taxon>
        <taxon>Calocera</taxon>
    </lineage>
</organism>
<reference evidence="1 2" key="1">
    <citation type="journal article" date="2016" name="Mol. Biol. Evol.">
        <title>Comparative Genomics of Early-Diverging Mushroom-Forming Fungi Provides Insights into the Origins of Lignocellulose Decay Capabilities.</title>
        <authorList>
            <person name="Nagy L.G."/>
            <person name="Riley R."/>
            <person name="Tritt A."/>
            <person name="Adam C."/>
            <person name="Daum C."/>
            <person name="Floudas D."/>
            <person name="Sun H."/>
            <person name="Yadav J.S."/>
            <person name="Pangilinan J."/>
            <person name="Larsson K.H."/>
            <person name="Matsuura K."/>
            <person name="Barry K."/>
            <person name="Labutti K."/>
            <person name="Kuo R."/>
            <person name="Ohm R.A."/>
            <person name="Bhattacharya S.S."/>
            <person name="Shirouzu T."/>
            <person name="Yoshinaga Y."/>
            <person name="Martin F.M."/>
            <person name="Grigoriev I.V."/>
            <person name="Hibbett D.S."/>
        </authorList>
    </citation>
    <scope>NUCLEOTIDE SEQUENCE [LARGE SCALE GENOMIC DNA]</scope>
    <source>
        <strain evidence="1 2">HHB12733</strain>
    </source>
</reference>
<sequence>MYKTSNFICSCQYGMILLSADMIQSGKLSKYLLACLNWLLNVYGDCLAVGYDIGCDFCGTVNRSQLGERSQALHTRFYVGAFHSYAHNQKCQLGFHPHLLTTAGLEDFKTNEWIFSKQNLTAHLYRFGS</sequence>
<evidence type="ECO:0000313" key="1">
    <source>
        <dbReference type="EMBL" id="KZT61718.1"/>
    </source>
</evidence>
<gene>
    <name evidence="1" type="ORF">CALCODRAFT_427313</name>
</gene>
<protein>
    <submittedName>
        <fullName evidence="1">Uncharacterized protein</fullName>
    </submittedName>
</protein>
<dbReference type="EMBL" id="KV423921">
    <property type="protein sequence ID" value="KZT61718.1"/>
    <property type="molecule type" value="Genomic_DNA"/>
</dbReference>
<dbReference type="PANTHER" id="PTHR33096:SF1">
    <property type="entry name" value="CXC1-LIKE CYSTEINE CLUSTER ASSOCIATED WITH KDZ TRANSPOSASES DOMAIN-CONTAINING PROTEIN"/>
    <property type="match status" value="1"/>
</dbReference>
<dbReference type="STRING" id="1353952.A0A165JDZ6"/>
<dbReference type="InParanoid" id="A0A165JDZ6"/>
<accession>A0A165JDZ6</accession>
<proteinExistence type="predicted"/>
<dbReference type="AlphaFoldDB" id="A0A165JDZ6"/>
<dbReference type="OrthoDB" id="2505969at2759"/>
<dbReference type="InterPro" id="IPR040521">
    <property type="entry name" value="KDZ"/>
</dbReference>
<dbReference type="Pfam" id="PF18758">
    <property type="entry name" value="KDZ"/>
    <property type="match status" value="1"/>
</dbReference>
<dbReference type="PANTHER" id="PTHR33096">
    <property type="entry name" value="CXC2 DOMAIN-CONTAINING PROTEIN"/>
    <property type="match status" value="1"/>
</dbReference>
<keyword evidence="2" id="KW-1185">Reference proteome</keyword>
<evidence type="ECO:0000313" key="2">
    <source>
        <dbReference type="Proteomes" id="UP000076842"/>
    </source>
</evidence>